<dbReference type="RefSeq" id="WP_106251803.1">
    <property type="nucleotide sequence ID" value="NZ_PVZC01000009.1"/>
</dbReference>
<protein>
    <submittedName>
        <fullName evidence="1">Uncharacterized protein</fullName>
    </submittedName>
</protein>
<name>A0A2T0PVN5_9ACTN</name>
<keyword evidence="2" id="KW-1185">Reference proteome</keyword>
<reference evidence="1 2" key="1">
    <citation type="submission" date="2018-03" db="EMBL/GenBank/DDBJ databases">
        <title>Genomic Encyclopedia of Archaeal and Bacterial Type Strains, Phase II (KMG-II): from individual species to whole genera.</title>
        <authorList>
            <person name="Goeker M."/>
        </authorList>
    </citation>
    <scope>NUCLEOTIDE SEQUENCE [LARGE SCALE GENOMIC DNA]</scope>
    <source>
        <strain evidence="1 2">DSM 45601</strain>
    </source>
</reference>
<evidence type="ECO:0000313" key="2">
    <source>
        <dbReference type="Proteomes" id="UP000237846"/>
    </source>
</evidence>
<dbReference type="Proteomes" id="UP000237846">
    <property type="component" value="Unassembled WGS sequence"/>
</dbReference>
<evidence type="ECO:0000313" key="1">
    <source>
        <dbReference type="EMBL" id="PRX95593.1"/>
    </source>
</evidence>
<organism evidence="1 2">
    <name type="scientific">Allonocardiopsis opalescens</name>
    <dbReference type="NCBI Taxonomy" id="1144618"/>
    <lineage>
        <taxon>Bacteria</taxon>
        <taxon>Bacillati</taxon>
        <taxon>Actinomycetota</taxon>
        <taxon>Actinomycetes</taxon>
        <taxon>Streptosporangiales</taxon>
        <taxon>Allonocardiopsis</taxon>
    </lineage>
</organism>
<sequence length="101" mass="11062">MMRLIIPTPYWGCGCGHRIDLDHDDRWPDITEAVAEHEATHAGPPVRRVLGAPAEDVRRAIAHDLADRIRAAAAAGDLNAPEYGSHENVLEAADLIDPEEH</sequence>
<accession>A0A2T0PVN5</accession>
<dbReference type="EMBL" id="PVZC01000009">
    <property type="protein sequence ID" value="PRX95593.1"/>
    <property type="molecule type" value="Genomic_DNA"/>
</dbReference>
<dbReference type="PROSITE" id="PS51257">
    <property type="entry name" value="PROKAR_LIPOPROTEIN"/>
    <property type="match status" value="1"/>
</dbReference>
<dbReference type="AlphaFoldDB" id="A0A2T0PVN5"/>
<comment type="caution">
    <text evidence="1">The sequence shown here is derived from an EMBL/GenBank/DDBJ whole genome shotgun (WGS) entry which is preliminary data.</text>
</comment>
<proteinExistence type="predicted"/>
<gene>
    <name evidence="1" type="ORF">CLV72_109202</name>
</gene>